<reference evidence="10 11" key="1">
    <citation type="submission" date="2015-11" db="EMBL/GenBank/DDBJ databases">
        <title>Bacillus caseinolyticus sp nov.</title>
        <authorList>
            <person name="Dastager S.G."/>
            <person name="Mawlankar R."/>
        </authorList>
    </citation>
    <scope>NUCLEOTIDE SEQUENCE [LARGE SCALE GENOMIC DNA]</scope>
    <source>
        <strain evidence="10 11">SGD-V-76</strain>
    </source>
</reference>
<dbReference type="SUPFAM" id="SSF160240">
    <property type="entry name" value="Cation efflux protein cytoplasmic domain-like"/>
    <property type="match status" value="1"/>
</dbReference>
<evidence type="ECO:0000256" key="2">
    <source>
        <dbReference type="ARBA" id="ARBA00008114"/>
    </source>
</evidence>
<dbReference type="InterPro" id="IPR058533">
    <property type="entry name" value="Cation_efflux_TM"/>
</dbReference>
<evidence type="ECO:0000256" key="3">
    <source>
        <dbReference type="ARBA" id="ARBA00022448"/>
    </source>
</evidence>
<feature type="transmembrane region" description="Helical" evidence="7">
    <location>
        <begin position="121"/>
        <end position="140"/>
    </location>
</feature>
<keyword evidence="11" id="KW-1185">Reference proteome</keyword>
<dbReference type="InterPro" id="IPR036837">
    <property type="entry name" value="Cation_efflux_CTD_sf"/>
</dbReference>
<keyword evidence="4 7" id="KW-0812">Transmembrane</keyword>
<keyword evidence="3" id="KW-0813">Transport</keyword>
<dbReference type="Gene3D" id="1.20.1510.10">
    <property type="entry name" value="Cation efflux protein transmembrane domain"/>
    <property type="match status" value="1"/>
</dbReference>
<feature type="domain" description="Cation efflux protein cytoplasmic" evidence="9">
    <location>
        <begin position="218"/>
        <end position="291"/>
    </location>
</feature>
<evidence type="ECO:0000256" key="1">
    <source>
        <dbReference type="ARBA" id="ARBA00004141"/>
    </source>
</evidence>
<dbReference type="GO" id="GO:0008324">
    <property type="term" value="F:monoatomic cation transmembrane transporter activity"/>
    <property type="evidence" value="ECO:0007669"/>
    <property type="project" value="InterPro"/>
</dbReference>
<dbReference type="InterPro" id="IPR002524">
    <property type="entry name" value="Cation_efflux"/>
</dbReference>
<dbReference type="Gene3D" id="3.30.70.1350">
    <property type="entry name" value="Cation efflux protein, cytoplasmic domain"/>
    <property type="match status" value="1"/>
</dbReference>
<feature type="transmembrane region" description="Helical" evidence="7">
    <location>
        <begin position="161"/>
        <end position="180"/>
    </location>
</feature>
<dbReference type="Pfam" id="PF01545">
    <property type="entry name" value="Cation_efflux"/>
    <property type="match status" value="1"/>
</dbReference>
<accession>A0A0V8JNZ2</accession>
<dbReference type="Pfam" id="PF16916">
    <property type="entry name" value="ZT_dimer"/>
    <property type="match status" value="1"/>
</dbReference>
<feature type="transmembrane region" description="Helical" evidence="7">
    <location>
        <begin position="87"/>
        <end position="105"/>
    </location>
</feature>
<keyword evidence="6 7" id="KW-0472">Membrane</keyword>
<comment type="similarity">
    <text evidence="2">Belongs to the cation diffusion facilitator (CDF) transporter (TC 2.A.4) family.</text>
</comment>
<keyword evidence="5 7" id="KW-1133">Transmembrane helix</keyword>
<feature type="domain" description="Cation efflux protein transmembrane" evidence="8">
    <location>
        <begin position="20"/>
        <end position="211"/>
    </location>
</feature>
<evidence type="ECO:0000259" key="8">
    <source>
        <dbReference type="Pfam" id="PF01545"/>
    </source>
</evidence>
<evidence type="ECO:0000256" key="7">
    <source>
        <dbReference type="SAM" id="Phobius"/>
    </source>
</evidence>
<dbReference type="NCBIfam" id="TIGR01297">
    <property type="entry name" value="CDF"/>
    <property type="match status" value="1"/>
</dbReference>
<dbReference type="Proteomes" id="UP000053681">
    <property type="component" value="Unassembled WGS sequence"/>
</dbReference>
<comment type="subcellular location">
    <subcellularLocation>
        <location evidence="1">Membrane</location>
        <topology evidence="1">Multi-pass membrane protein</topology>
    </subcellularLocation>
</comment>
<dbReference type="EMBL" id="LNQP01000016">
    <property type="protein sequence ID" value="KSU88773.1"/>
    <property type="molecule type" value="Genomic_DNA"/>
</dbReference>
<dbReference type="AlphaFoldDB" id="A0A0V8JNZ2"/>
<dbReference type="InterPro" id="IPR027470">
    <property type="entry name" value="Cation_efflux_CTD"/>
</dbReference>
<protein>
    <submittedName>
        <fullName evidence="10">Transporter</fullName>
    </submittedName>
</protein>
<dbReference type="FunFam" id="1.20.1510.10:FF:000006">
    <property type="entry name" value="Divalent cation efflux transporter"/>
    <property type="match status" value="1"/>
</dbReference>
<dbReference type="GO" id="GO:0016020">
    <property type="term" value="C:membrane"/>
    <property type="evidence" value="ECO:0007669"/>
    <property type="project" value="UniProtKB-SubCell"/>
</dbReference>
<organism evidence="10 11">
    <name type="scientific">Priestia veravalensis</name>
    <dbReference type="NCBI Taxonomy" id="1414648"/>
    <lineage>
        <taxon>Bacteria</taxon>
        <taxon>Bacillati</taxon>
        <taxon>Bacillota</taxon>
        <taxon>Bacilli</taxon>
        <taxon>Bacillales</taxon>
        <taxon>Bacillaceae</taxon>
        <taxon>Priestia</taxon>
    </lineage>
</organism>
<name>A0A0V8JNZ2_9BACI</name>
<evidence type="ECO:0000313" key="10">
    <source>
        <dbReference type="EMBL" id="KSU88773.1"/>
    </source>
</evidence>
<comment type="caution">
    <text evidence="10">The sequence shown here is derived from an EMBL/GenBank/DDBJ whole genome shotgun (WGS) entry which is preliminary data.</text>
</comment>
<gene>
    <name evidence="10" type="ORF">AS180_06220</name>
</gene>
<dbReference type="InterPro" id="IPR027469">
    <property type="entry name" value="Cation_efflux_TMD_sf"/>
</dbReference>
<evidence type="ECO:0000313" key="11">
    <source>
        <dbReference type="Proteomes" id="UP000053681"/>
    </source>
</evidence>
<dbReference type="PANTHER" id="PTHR43840">
    <property type="entry name" value="MITOCHONDRIAL METAL TRANSPORTER 1-RELATED"/>
    <property type="match status" value="1"/>
</dbReference>
<dbReference type="SUPFAM" id="SSF161111">
    <property type="entry name" value="Cation efflux protein transmembrane domain-like"/>
    <property type="match status" value="1"/>
</dbReference>
<proteinExistence type="inferred from homology"/>
<dbReference type="InterPro" id="IPR050291">
    <property type="entry name" value="CDF_Transporter"/>
</dbReference>
<feature type="transmembrane region" description="Helical" evidence="7">
    <location>
        <begin position="49"/>
        <end position="66"/>
    </location>
</feature>
<dbReference type="PANTHER" id="PTHR43840:SF50">
    <property type="entry name" value="MANGANESE EFFLUX SYSTEM PROTEIN MNES"/>
    <property type="match status" value="1"/>
</dbReference>
<feature type="transmembrane region" description="Helical" evidence="7">
    <location>
        <begin position="20"/>
        <end position="43"/>
    </location>
</feature>
<evidence type="ECO:0000259" key="9">
    <source>
        <dbReference type="Pfam" id="PF16916"/>
    </source>
</evidence>
<evidence type="ECO:0000256" key="5">
    <source>
        <dbReference type="ARBA" id="ARBA00022989"/>
    </source>
</evidence>
<evidence type="ECO:0000256" key="4">
    <source>
        <dbReference type="ARBA" id="ARBA00022692"/>
    </source>
</evidence>
<evidence type="ECO:0000256" key="6">
    <source>
        <dbReference type="ARBA" id="ARBA00023136"/>
    </source>
</evidence>
<sequence length="298" mass="32772">MRKVANSVENYYEQAQKGAWVSIVSYITLSICKLVIAFITSSFALKADGLNNVTDIVASIAVLVGLKISQKPRDHDHPYGHSRAEHIASLIASFIMMVIGLQVLADAGQSIFLKEVEAPNLLAAWVGLAAAVIMFFVYRYNIMLANKLNSQSLRAVAKDNLSDALVSIGAVIGIVGSQFGLPWIDLVAAIIVGLIICKTAVEIFKEVTHSLTDGFDQEQLLHYKEVISEVHGVNEVHDVKARMLGNHVVLDVTVKVDPYLDVINSHQIADKIEHMMSDEYQIKDTLVHIEPDVSRKLT</sequence>